<dbReference type="AlphaFoldDB" id="A0A1B1SBR9"/>
<accession>A0A1Z2XGV7</accession>
<feature type="transmembrane region" description="Helical" evidence="1">
    <location>
        <begin position="32"/>
        <end position="51"/>
    </location>
</feature>
<dbReference type="InterPro" id="IPR045755">
    <property type="entry name" value="FtsL-like"/>
</dbReference>
<evidence type="ECO:0000313" key="5">
    <source>
        <dbReference type="Proteomes" id="UP000306630"/>
    </source>
</evidence>
<keyword evidence="1" id="KW-0472">Membrane</keyword>
<dbReference type="Proteomes" id="UP000306630">
    <property type="component" value="Unassembled WGS sequence"/>
</dbReference>
<dbReference type="RefSeq" id="WP_068961523.1">
    <property type="nucleotide sequence ID" value="NZ_CAJTAP010000001.1"/>
</dbReference>
<dbReference type="STRING" id="1796646.A4V02_11280"/>
<dbReference type="KEGG" id="pary:A4V02_11280"/>
<protein>
    <recommendedName>
        <fullName evidence="6">S-adenosyl-methyltransferase</fullName>
    </recommendedName>
</protein>
<dbReference type="Pfam" id="PF19579">
    <property type="entry name" value="FtsL_2"/>
    <property type="match status" value="1"/>
</dbReference>
<reference evidence="2" key="2">
    <citation type="submission" date="2017-04" db="EMBL/GenBank/DDBJ databases">
        <title>Complete Genome Sequences of Twelve Strains of a Stable Defined Moderately Diverse Mouse Microbiota 2 (sDMDMm2).</title>
        <authorList>
            <person name="Uchimura Y."/>
            <person name="Wyss M."/>
            <person name="Brugiroux S."/>
            <person name="Limenitakis J.P."/>
            <person name="Stecher B."/>
            <person name="McCoy K.D."/>
            <person name="Macpherson A.J."/>
        </authorList>
    </citation>
    <scope>NUCLEOTIDE SEQUENCE</scope>
    <source>
        <strain evidence="2">YL27</strain>
    </source>
</reference>
<name>A0A1B1SBR9_9BACT</name>
<sequence>MAKKTTSKRKSDNIILRIVHGRLLPIDYFVKHWVYVLLCVGMIMVYITNRYQCLTRMEEIRKLEHELEIVQTERIRERSEYMSRIRESSMQELVDTMHLNLRVQDKPPYRLAPR</sequence>
<evidence type="ECO:0000256" key="1">
    <source>
        <dbReference type="SAM" id="Phobius"/>
    </source>
</evidence>
<organism evidence="2 4">
    <name type="scientific">Muribaculum intestinale</name>
    <dbReference type="NCBI Taxonomy" id="1796646"/>
    <lineage>
        <taxon>Bacteria</taxon>
        <taxon>Pseudomonadati</taxon>
        <taxon>Bacteroidota</taxon>
        <taxon>Bacteroidia</taxon>
        <taxon>Bacteroidales</taxon>
        <taxon>Muribaculaceae</taxon>
        <taxon>Muribaculum</taxon>
    </lineage>
</organism>
<dbReference type="GeneID" id="65537454"/>
<dbReference type="Proteomes" id="UP000186351">
    <property type="component" value="Chromosome"/>
</dbReference>
<dbReference type="EMBL" id="SRYD01000065">
    <property type="protein sequence ID" value="TGY70013.1"/>
    <property type="molecule type" value="Genomic_DNA"/>
</dbReference>
<reference evidence="3 5" key="3">
    <citation type="submission" date="2019-04" db="EMBL/GenBank/DDBJ databases">
        <title>Microbes associate with the intestines of laboratory mice.</title>
        <authorList>
            <person name="Navarre W."/>
            <person name="Wong E."/>
            <person name="Huang K."/>
            <person name="Tropini C."/>
            <person name="Ng K."/>
            <person name="Yu B."/>
        </authorList>
    </citation>
    <scope>NUCLEOTIDE SEQUENCE [LARGE SCALE GENOMIC DNA]</scope>
    <source>
        <strain evidence="3 5">NM06_A21</strain>
    </source>
</reference>
<keyword evidence="1" id="KW-0812">Transmembrane</keyword>
<dbReference type="OrthoDB" id="1099269at2"/>
<accession>A0A1B1SBR9</accession>
<evidence type="ECO:0000313" key="2">
    <source>
        <dbReference type="EMBL" id="ANU64235.1"/>
    </source>
</evidence>
<keyword evidence="1" id="KW-1133">Transmembrane helix</keyword>
<dbReference type="EMBL" id="CP015402">
    <property type="protein sequence ID" value="ANU64235.1"/>
    <property type="molecule type" value="Genomic_DNA"/>
</dbReference>
<evidence type="ECO:0008006" key="6">
    <source>
        <dbReference type="Google" id="ProtNLM"/>
    </source>
</evidence>
<evidence type="ECO:0000313" key="4">
    <source>
        <dbReference type="Proteomes" id="UP000186351"/>
    </source>
</evidence>
<reference evidence="4" key="1">
    <citation type="submission" date="2016-04" db="EMBL/GenBank/DDBJ databases">
        <title>Complete Genome Sequences of Twelve Strains of a Stable Defined Moderately Diverse Mouse Microbiota 2 (sDMDMm2).</title>
        <authorList>
            <person name="Uchimura Y."/>
            <person name="Wyss M."/>
            <person name="Brugiroux S."/>
            <person name="Limenitakis J.P."/>
            <person name="Stecher B."/>
            <person name="McCoy K.D."/>
            <person name="Macpherson A.J."/>
        </authorList>
    </citation>
    <scope>NUCLEOTIDE SEQUENCE [LARGE SCALE GENOMIC DNA]</scope>
    <source>
        <strain evidence="4">YL27</strain>
    </source>
</reference>
<gene>
    <name evidence="2" type="ORF">A4V02_11280</name>
    <name evidence="3" type="ORF">E5333_13265</name>
</gene>
<proteinExistence type="predicted"/>
<keyword evidence="4" id="KW-1185">Reference proteome</keyword>
<evidence type="ECO:0000313" key="3">
    <source>
        <dbReference type="EMBL" id="TGY70013.1"/>
    </source>
</evidence>